<dbReference type="Pfam" id="PF00156">
    <property type="entry name" value="Pribosyltran"/>
    <property type="match status" value="1"/>
</dbReference>
<dbReference type="RefSeq" id="WP_101718259.1">
    <property type="nucleotide sequence ID" value="NZ_PJRS01000022.1"/>
</dbReference>
<dbReference type="OrthoDB" id="9779910at2"/>
<evidence type="ECO:0000259" key="2">
    <source>
        <dbReference type="Pfam" id="PF00156"/>
    </source>
</evidence>
<dbReference type="PANTHER" id="PTHR47505">
    <property type="entry name" value="DNA UTILIZATION PROTEIN YHGH"/>
    <property type="match status" value="1"/>
</dbReference>
<evidence type="ECO:0000256" key="1">
    <source>
        <dbReference type="ARBA" id="ARBA00008007"/>
    </source>
</evidence>
<organism evidence="3 4">
    <name type="scientific">Caulobacter zeae</name>
    <dbReference type="NCBI Taxonomy" id="2055137"/>
    <lineage>
        <taxon>Bacteria</taxon>
        <taxon>Pseudomonadati</taxon>
        <taxon>Pseudomonadota</taxon>
        <taxon>Alphaproteobacteria</taxon>
        <taxon>Caulobacterales</taxon>
        <taxon>Caulobacteraceae</taxon>
        <taxon>Caulobacter</taxon>
    </lineage>
</organism>
<gene>
    <name evidence="3" type="ORF">SGCZBJ_12140</name>
</gene>
<dbReference type="EMBL" id="PJRS01000022">
    <property type="protein sequence ID" value="PLR24982.1"/>
    <property type="molecule type" value="Genomic_DNA"/>
</dbReference>
<dbReference type="Gene3D" id="3.40.50.2020">
    <property type="match status" value="1"/>
</dbReference>
<dbReference type="InterPro" id="IPR000836">
    <property type="entry name" value="PRTase_dom"/>
</dbReference>
<feature type="domain" description="Phosphoribosyltransferase" evidence="2">
    <location>
        <begin position="162"/>
        <end position="257"/>
    </location>
</feature>
<accession>A0A2N5DG06</accession>
<evidence type="ECO:0000313" key="4">
    <source>
        <dbReference type="Proteomes" id="UP000234479"/>
    </source>
</evidence>
<dbReference type="CDD" id="cd06223">
    <property type="entry name" value="PRTases_typeI"/>
    <property type="match status" value="1"/>
</dbReference>
<keyword evidence="3" id="KW-0328">Glycosyltransferase</keyword>
<keyword evidence="4" id="KW-1185">Reference proteome</keyword>
<dbReference type="InterPro" id="IPR029057">
    <property type="entry name" value="PRTase-like"/>
</dbReference>
<dbReference type="PANTHER" id="PTHR47505:SF1">
    <property type="entry name" value="DNA UTILIZATION PROTEIN YHGH"/>
    <property type="match status" value="1"/>
</dbReference>
<name>A0A2N5DG06_9CAUL</name>
<comment type="caution">
    <text evidence="3">The sequence shown here is derived from an EMBL/GenBank/DDBJ whole genome shotgun (WGS) entry which is preliminary data.</text>
</comment>
<dbReference type="SUPFAM" id="SSF53271">
    <property type="entry name" value="PRTase-like"/>
    <property type="match status" value="1"/>
</dbReference>
<protein>
    <submittedName>
        <fullName evidence="3">Amidophosphoribosyltransferase</fullName>
    </submittedName>
</protein>
<dbReference type="Proteomes" id="UP000234479">
    <property type="component" value="Unassembled WGS sequence"/>
</dbReference>
<dbReference type="AlphaFoldDB" id="A0A2N5DG06"/>
<dbReference type="GO" id="GO:0016757">
    <property type="term" value="F:glycosyltransferase activity"/>
    <property type="evidence" value="ECO:0007669"/>
    <property type="project" value="UniProtKB-KW"/>
</dbReference>
<dbReference type="InterPro" id="IPR051910">
    <property type="entry name" value="ComF/GntX_DNA_util-trans"/>
</dbReference>
<keyword evidence="3" id="KW-0808">Transferase</keyword>
<comment type="similarity">
    <text evidence="1">Belongs to the ComF/GntX family.</text>
</comment>
<reference evidence="3 4" key="1">
    <citation type="submission" date="2017-12" db="EMBL/GenBank/DDBJ databases">
        <title>The genome sequence of Caulobacter sp. 410.</title>
        <authorList>
            <person name="Gao J."/>
            <person name="Mao X."/>
            <person name="Sun J."/>
        </authorList>
    </citation>
    <scope>NUCLEOTIDE SEQUENCE [LARGE SCALE GENOMIC DNA]</scope>
    <source>
        <strain evidence="3 4">410</strain>
    </source>
</reference>
<evidence type="ECO:0000313" key="3">
    <source>
        <dbReference type="EMBL" id="PLR24982.1"/>
    </source>
</evidence>
<sequence>MRAEHGDSFSRWKAAGRWKPGPRFTALGRGLLDLILPPRAFDGEPALTPGLSAGAWSRIVFLDGPVCDGCGAPFPFDQGEPLCALCLARPRAFARARAACLYDEHSRDLVLKLKHADRTDLSGLFARWISRAAPDLLDEADAVVPVPIHAARLLRRRYNQAAEIARPLARAAGRPYLADALVRRRDTASQGGKSADGRRRNVAAAFAVPGRKQPLIEGKRVLLVDDVLTTGATAEGCARALLAAGASAVDLTVVARVTEMRSRPI</sequence>
<proteinExistence type="inferred from homology"/>